<name>A0A7C5EMR3_9BACT</name>
<comment type="caution">
    <text evidence="1">The sequence shown here is derived from an EMBL/GenBank/DDBJ whole genome shotgun (WGS) entry which is preliminary data.</text>
</comment>
<accession>A0A7C5EMR3</accession>
<reference evidence="1" key="1">
    <citation type="journal article" date="2020" name="mSystems">
        <title>Genome- and Community-Level Interaction Insights into Carbon Utilization and Element Cycling Functions of Hydrothermarchaeota in Hydrothermal Sediment.</title>
        <authorList>
            <person name="Zhou Z."/>
            <person name="Liu Y."/>
            <person name="Xu W."/>
            <person name="Pan J."/>
            <person name="Luo Z.H."/>
            <person name="Li M."/>
        </authorList>
    </citation>
    <scope>NUCLEOTIDE SEQUENCE [LARGE SCALE GENOMIC DNA]</scope>
    <source>
        <strain evidence="1">SpSt-853</strain>
    </source>
</reference>
<proteinExistence type="predicted"/>
<gene>
    <name evidence="1" type="ORF">ENW48_08175</name>
</gene>
<evidence type="ECO:0000313" key="1">
    <source>
        <dbReference type="EMBL" id="HGZ12180.1"/>
    </source>
</evidence>
<dbReference type="AlphaFoldDB" id="A0A7C5EMR3"/>
<organism evidence="1">
    <name type="scientific">Desulfobacca acetoxidans</name>
    <dbReference type="NCBI Taxonomy" id="60893"/>
    <lineage>
        <taxon>Bacteria</taxon>
        <taxon>Pseudomonadati</taxon>
        <taxon>Thermodesulfobacteriota</taxon>
        <taxon>Desulfobaccia</taxon>
        <taxon>Desulfobaccales</taxon>
        <taxon>Desulfobaccaceae</taxon>
        <taxon>Desulfobacca</taxon>
    </lineage>
</organism>
<sequence length="87" mass="10035">MQDFRHNLTPVEVKRFLKISAPLTENLLIRYCYKIPETCPQCGHGELCKSAAVSLFSNRFDKLTHELVVCLKCEYRSLSTLLSLEML</sequence>
<dbReference type="EMBL" id="DTKJ01000056">
    <property type="protein sequence ID" value="HGZ12180.1"/>
    <property type="molecule type" value="Genomic_DNA"/>
</dbReference>
<protein>
    <submittedName>
        <fullName evidence="1">Uncharacterized protein</fullName>
    </submittedName>
</protein>